<dbReference type="Proteomes" id="UP000002190">
    <property type="component" value="Chromosome 2"/>
</dbReference>
<reference evidence="1 2" key="2">
    <citation type="journal article" date="2012" name="J. Bacteriol.">
        <title>Genome Sequences of Burkholderia sp. Strains CCGE1002 and H160, Isolated from Legume Nodules in Mexico and Brazil.</title>
        <authorList>
            <person name="Ormeno-Orrillo E."/>
            <person name="Rogel M.A."/>
            <person name="Chueire L.M."/>
            <person name="Tiedje J.M."/>
            <person name="Martinez-Romero E."/>
            <person name="Hungria M."/>
        </authorList>
    </citation>
    <scope>NUCLEOTIDE SEQUENCE [LARGE SCALE GENOMIC DNA]</scope>
    <source>
        <strain evidence="1 2">CCGE1002</strain>
    </source>
</reference>
<proteinExistence type="predicted"/>
<organism evidence="1 2">
    <name type="scientific">Paraburkholderia atlantica</name>
    <dbReference type="NCBI Taxonomy" id="2654982"/>
    <lineage>
        <taxon>Bacteria</taxon>
        <taxon>Pseudomonadati</taxon>
        <taxon>Pseudomonadota</taxon>
        <taxon>Betaproteobacteria</taxon>
        <taxon>Burkholderiales</taxon>
        <taxon>Burkholderiaceae</taxon>
        <taxon>Paraburkholderia</taxon>
    </lineage>
</organism>
<gene>
    <name evidence="1" type="ordered locus">BC1002_4019</name>
</gene>
<dbReference type="EMBL" id="CP002014">
    <property type="protein sequence ID" value="ADG18026.1"/>
    <property type="molecule type" value="Genomic_DNA"/>
</dbReference>
<dbReference type="HOGENOM" id="CLU_3381044_0_0_4"/>
<accession>D5WHT1</accession>
<protein>
    <submittedName>
        <fullName evidence="1">Uncharacterized protein</fullName>
    </submittedName>
</protein>
<dbReference type="KEGG" id="bge:BC1002_4019"/>
<reference evidence="2" key="1">
    <citation type="submission" date="2010-04" db="EMBL/GenBank/DDBJ databases">
        <title>Complete sequence of chromosome 2 of Burkholderia sp. CCGE1002.</title>
        <authorList>
            <consortium name="US DOE Joint Genome Institute"/>
            <person name="Lucas S."/>
            <person name="Copeland A."/>
            <person name="Lapidus A."/>
            <person name="Cheng J.-F."/>
            <person name="Bruce D."/>
            <person name="Goodwin L."/>
            <person name="Pitluck S."/>
            <person name="Chertkov O."/>
            <person name="Detter J.C."/>
            <person name="Han C."/>
            <person name="Tapia R."/>
            <person name="Land M."/>
            <person name="Hauser L."/>
            <person name="Kyrpides N."/>
            <person name="Ovchinnikova G."/>
            <person name="Martinez-Romero E."/>
            <person name="Hernandez M.A.R."/>
            <person name="Tiedje J.M."/>
            <person name="Woyke T."/>
        </authorList>
    </citation>
    <scope>NUCLEOTIDE SEQUENCE [LARGE SCALE GENOMIC DNA]</scope>
    <source>
        <strain evidence="2">CCGE1002</strain>
    </source>
</reference>
<evidence type="ECO:0000313" key="2">
    <source>
        <dbReference type="Proteomes" id="UP000002190"/>
    </source>
</evidence>
<evidence type="ECO:0000313" key="1">
    <source>
        <dbReference type="EMBL" id="ADG18026.1"/>
    </source>
</evidence>
<dbReference type="AlphaFoldDB" id="D5WHT1"/>
<dbReference type="STRING" id="640511.BC1002_4019"/>
<name>D5WHT1_PARAM</name>
<sequence>MTIIGPFSVYRFPFYRAISTSRYTHGCRVSCGG</sequence>